<keyword evidence="5 9" id="KW-0067">ATP-binding</keyword>
<evidence type="ECO:0000256" key="1">
    <source>
        <dbReference type="ARBA" id="ARBA00022555"/>
    </source>
</evidence>
<comment type="similarity">
    <text evidence="9">Belongs to the MnmA/TRMU family.</text>
</comment>
<dbReference type="Gene3D" id="3.40.50.620">
    <property type="entry name" value="HUPs"/>
    <property type="match status" value="1"/>
</dbReference>
<comment type="catalytic activity">
    <reaction evidence="8 9">
        <text>S-sulfanyl-L-cysteinyl-[protein] + uridine(34) in tRNA + AH2 + ATP = 2-thiouridine(34) in tRNA + L-cysteinyl-[protein] + A + AMP + diphosphate + H(+)</text>
        <dbReference type="Rhea" id="RHEA:47032"/>
        <dbReference type="Rhea" id="RHEA-COMP:10131"/>
        <dbReference type="Rhea" id="RHEA-COMP:11726"/>
        <dbReference type="Rhea" id="RHEA-COMP:11727"/>
        <dbReference type="Rhea" id="RHEA-COMP:11728"/>
        <dbReference type="ChEBI" id="CHEBI:13193"/>
        <dbReference type="ChEBI" id="CHEBI:15378"/>
        <dbReference type="ChEBI" id="CHEBI:17499"/>
        <dbReference type="ChEBI" id="CHEBI:29950"/>
        <dbReference type="ChEBI" id="CHEBI:30616"/>
        <dbReference type="ChEBI" id="CHEBI:33019"/>
        <dbReference type="ChEBI" id="CHEBI:61963"/>
        <dbReference type="ChEBI" id="CHEBI:65315"/>
        <dbReference type="ChEBI" id="CHEBI:87170"/>
        <dbReference type="ChEBI" id="CHEBI:456215"/>
        <dbReference type="EC" id="2.8.1.13"/>
    </reaction>
</comment>
<gene>
    <name evidence="9 12" type="primary">mnmA</name>
    <name evidence="12" type="ORF">J1C55_12470</name>
</gene>
<keyword evidence="4 9" id="KW-0547">Nucleotide-binding</keyword>
<feature type="active site" description="Nucleophile" evidence="9">
    <location>
        <position position="102"/>
    </location>
</feature>
<protein>
    <recommendedName>
        <fullName evidence="9">tRNA-specific 2-thiouridylase MnmA</fullName>
        <ecNumber evidence="9">2.8.1.13</ecNumber>
    </recommendedName>
</protein>
<dbReference type="InterPro" id="IPR046884">
    <property type="entry name" value="MnmA-like_central"/>
</dbReference>
<keyword evidence="6 9" id="KW-0694">RNA-binding</keyword>
<dbReference type="InterPro" id="IPR014729">
    <property type="entry name" value="Rossmann-like_a/b/a_fold"/>
</dbReference>
<evidence type="ECO:0000256" key="3">
    <source>
        <dbReference type="ARBA" id="ARBA00022694"/>
    </source>
</evidence>
<sequence>MNKKRVIVGLSGGVDSSVAAYLLKKQGYEVIGLFMKNWHDDSVTISDECPWLDDSNDAMLVADKLGIPFQTVDLSEQYKERIVDYMFKEYESGRTPNPDVLCNREIKFDVFMDIALELGADYVATGHYCRKGTLETNGEQVHQLLAGVDNNKDQSYFLCQLSQKQLAKALFPIGELTKPEVRAIAKAQNLITAEKKDSQGLCFIGKVRLPEFLQQKLKPKEGVIVEVPEDKAYYSNPLPKFHSKENELEFKSKKQEYSISEGKVVGKHQGAHYFTKGQRKGLNVGGTKEPLFVIDTDVNENVIYTGQGKSHPGLYRSVLFVTNEDLHWIREDLELNEGETLAVKARIRYRQPLENATLHKVSSGLYVEFATAQSAITEGQFVAWYSNDELLGSGVIS</sequence>
<dbReference type="PANTHER" id="PTHR11933">
    <property type="entry name" value="TRNA 5-METHYLAMINOMETHYL-2-THIOURIDYLATE -METHYLTRANSFERASE"/>
    <property type="match status" value="1"/>
</dbReference>
<dbReference type="EC" id="2.8.1.13" evidence="9"/>
<dbReference type="PANTHER" id="PTHR11933:SF5">
    <property type="entry name" value="MITOCHONDRIAL TRNA-SPECIFIC 2-THIOURIDYLASE 1"/>
    <property type="match status" value="1"/>
</dbReference>
<dbReference type="Pfam" id="PF20259">
    <property type="entry name" value="tRNA_Me_trans_M"/>
    <property type="match status" value="1"/>
</dbReference>
<keyword evidence="13" id="KW-1185">Reference proteome</keyword>
<dbReference type="GO" id="GO:0103016">
    <property type="term" value="F:tRNA-uridine 2-sulfurtransferase activity"/>
    <property type="evidence" value="ECO:0007669"/>
    <property type="project" value="UniProtKB-EC"/>
</dbReference>
<dbReference type="RefSeq" id="WP_227477903.1">
    <property type="nucleotide sequence ID" value="NZ_JAFMPT010000022.1"/>
</dbReference>
<evidence type="ECO:0000259" key="10">
    <source>
        <dbReference type="Pfam" id="PF20258"/>
    </source>
</evidence>
<feature type="domain" description="tRNA-specific 2-thiouridylase MnmA-like C-terminal" evidence="10">
    <location>
        <begin position="323"/>
        <end position="396"/>
    </location>
</feature>
<evidence type="ECO:0000313" key="12">
    <source>
        <dbReference type="EMBL" id="MCC1485411.1"/>
    </source>
</evidence>
<evidence type="ECO:0000256" key="4">
    <source>
        <dbReference type="ARBA" id="ARBA00022741"/>
    </source>
</evidence>
<evidence type="ECO:0000256" key="5">
    <source>
        <dbReference type="ARBA" id="ARBA00022840"/>
    </source>
</evidence>
<dbReference type="CDD" id="cd01998">
    <property type="entry name" value="MnmA_TRMU-like"/>
    <property type="match status" value="1"/>
</dbReference>
<feature type="binding site" evidence="9">
    <location>
        <position position="35"/>
    </location>
    <ligand>
        <name>ATP</name>
        <dbReference type="ChEBI" id="CHEBI:30616"/>
    </ligand>
</feature>
<evidence type="ECO:0000256" key="6">
    <source>
        <dbReference type="ARBA" id="ARBA00022884"/>
    </source>
</evidence>
<feature type="region of interest" description="Interaction with target base in tRNA" evidence="9">
    <location>
        <begin position="97"/>
        <end position="99"/>
    </location>
</feature>
<feature type="domain" description="tRNA-specific 2-thiouridylase MnmA-like central" evidence="11">
    <location>
        <begin position="257"/>
        <end position="306"/>
    </location>
</feature>
<dbReference type="InterPro" id="IPR023382">
    <property type="entry name" value="MnmA-like_central_sf"/>
</dbReference>
<evidence type="ECO:0000256" key="7">
    <source>
        <dbReference type="ARBA" id="ARBA00023157"/>
    </source>
</evidence>
<keyword evidence="2 9" id="KW-0808">Transferase</keyword>
<feature type="site" description="Interaction with tRNA" evidence="9">
    <location>
        <position position="127"/>
    </location>
</feature>
<name>A0ABS8ER92_9FLAO</name>
<dbReference type="Pfam" id="PF03054">
    <property type="entry name" value="tRNA_Me_trans"/>
    <property type="match status" value="1"/>
</dbReference>
<reference evidence="13" key="2">
    <citation type="submission" date="2023-07" db="EMBL/GenBank/DDBJ databases">
        <title>Genome of Winogradskyella sp. E313.</title>
        <authorList>
            <person name="Zhou Y."/>
        </authorList>
    </citation>
    <scope>NUCLEOTIDE SEQUENCE [LARGE SCALE GENOMIC DNA]</scope>
    <source>
        <strain evidence="13">E313</strain>
    </source>
</reference>
<dbReference type="NCBIfam" id="NF001138">
    <property type="entry name" value="PRK00143.1"/>
    <property type="match status" value="1"/>
</dbReference>
<dbReference type="InterPro" id="IPR004506">
    <property type="entry name" value="MnmA-like"/>
</dbReference>
<feature type="active site" description="Cysteine persulfide intermediate" evidence="9">
    <location>
        <position position="202"/>
    </location>
</feature>
<comment type="caution">
    <text evidence="9">Lacks conserved residue(s) required for the propagation of feature annotation.</text>
</comment>
<keyword evidence="1 9" id="KW-0820">tRNA-binding</keyword>
<keyword evidence="3 9" id="KW-0819">tRNA processing</keyword>
<proteinExistence type="inferred from homology"/>
<keyword evidence="9" id="KW-0963">Cytoplasm</keyword>
<evidence type="ECO:0000256" key="9">
    <source>
        <dbReference type="HAMAP-Rule" id="MF_00144"/>
    </source>
</evidence>
<dbReference type="Pfam" id="PF20258">
    <property type="entry name" value="tRNA_Me_trans_C"/>
    <property type="match status" value="1"/>
</dbReference>
<accession>A0ABS8ER92</accession>
<dbReference type="Gene3D" id="2.30.30.280">
    <property type="entry name" value="Adenine nucleotide alpha hydrolases-like domains"/>
    <property type="match status" value="1"/>
</dbReference>
<evidence type="ECO:0000313" key="13">
    <source>
        <dbReference type="Proteomes" id="UP000778797"/>
    </source>
</evidence>
<comment type="caution">
    <text evidence="12">The sequence shown here is derived from an EMBL/GenBank/DDBJ whole genome shotgun (WGS) entry which is preliminary data.</text>
</comment>
<comment type="function">
    <text evidence="9">Catalyzes the 2-thiolation of uridine at the wobble position (U34) of tRNA, leading to the formation of s(2)U34.</text>
</comment>
<dbReference type="Proteomes" id="UP000778797">
    <property type="component" value="Unassembled WGS sequence"/>
</dbReference>
<dbReference type="HAMAP" id="MF_00144">
    <property type="entry name" value="tRNA_thiouridyl_MnmA"/>
    <property type="match status" value="1"/>
</dbReference>
<dbReference type="NCBIfam" id="TIGR00420">
    <property type="entry name" value="trmU"/>
    <property type="match status" value="1"/>
</dbReference>
<comment type="subcellular location">
    <subcellularLocation>
        <location evidence="9">Cytoplasm</location>
    </subcellularLocation>
</comment>
<feature type="binding site" evidence="9">
    <location>
        <begin position="9"/>
        <end position="16"/>
    </location>
    <ligand>
        <name>ATP</name>
        <dbReference type="ChEBI" id="CHEBI:30616"/>
    </ligand>
</feature>
<reference evidence="13" key="1">
    <citation type="submission" date="2021-03" db="EMBL/GenBank/DDBJ databases">
        <title>Genome of Cognatishimia sp. F0-27.</title>
        <authorList>
            <person name="Ping X."/>
        </authorList>
    </citation>
    <scope>NUCLEOTIDE SEQUENCE [LARGE SCALE GENOMIC DNA]</scope>
    <source>
        <strain evidence="13">E313</strain>
    </source>
</reference>
<evidence type="ECO:0000259" key="11">
    <source>
        <dbReference type="Pfam" id="PF20259"/>
    </source>
</evidence>
<dbReference type="SUPFAM" id="SSF52402">
    <property type="entry name" value="Adenine nucleotide alpha hydrolases-like"/>
    <property type="match status" value="1"/>
</dbReference>
<dbReference type="EMBL" id="JAFMPT010000022">
    <property type="protein sequence ID" value="MCC1485411.1"/>
    <property type="molecule type" value="Genomic_DNA"/>
</dbReference>
<keyword evidence="7" id="KW-1015">Disulfide bond</keyword>
<feature type="site" description="Interaction with tRNA" evidence="9">
    <location>
        <position position="380"/>
    </location>
</feature>
<dbReference type="Gene3D" id="2.40.30.10">
    <property type="entry name" value="Translation factors"/>
    <property type="match status" value="1"/>
</dbReference>
<feature type="region of interest" description="Interaction with tRNA" evidence="9">
    <location>
        <begin position="152"/>
        <end position="154"/>
    </location>
</feature>
<feature type="binding site" evidence="9">
    <location>
        <position position="126"/>
    </location>
    <ligand>
        <name>ATP</name>
        <dbReference type="ChEBI" id="CHEBI:30616"/>
    </ligand>
</feature>
<feature type="region of interest" description="Interaction with tRNA" evidence="9">
    <location>
        <begin position="348"/>
        <end position="349"/>
    </location>
</feature>
<dbReference type="InterPro" id="IPR046885">
    <property type="entry name" value="MnmA-like_C"/>
</dbReference>
<evidence type="ECO:0000256" key="8">
    <source>
        <dbReference type="ARBA" id="ARBA00051542"/>
    </source>
</evidence>
<organism evidence="12 13">
    <name type="scientific">Winogradskyella immobilis</name>
    <dbReference type="NCBI Taxonomy" id="2816852"/>
    <lineage>
        <taxon>Bacteria</taxon>
        <taxon>Pseudomonadati</taxon>
        <taxon>Bacteroidota</taxon>
        <taxon>Flavobacteriia</taxon>
        <taxon>Flavobacteriales</taxon>
        <taxon>Flavobacteriaceae</taxon>
        <taxon>Winogradskyella</taxon>
    </lineage>
</organism>
<evidence type="ECO:0000256" key="2">
    <source>
        <dbReference type="ARBA" id="ARBA00022679"/>
    </source>
</evidence>